<dbReference type="FunFam" id="3.40.50.720:FF:000084">
    <property type="entry name" value="Short-chain dehydrogenase reductase"/>
    <property type="match status" value="1"/>
</dbReference>
<dbReference type="InterPro" id="IPR036291">
    <property type="entry name" value="NAD(P)-bd_dom_sf"/>
</dbReference>
<dbReference type="Pfam" id="PF13561">
    <property type="entry name" value="adh_short_C2"/>
    <property type="match status" value="1"/>
</dbReference>
<dbReference type="RefSeq" id="XP_022955132.1">
    <property type="nucleotide sequence ID" value="XM_023099364.1"/>
</dbReference>
<dbReference type="PANTHER" id="PTHR43180">
    <property type="entry name" value="3-OXOACYL-(ACYL-CARRIER-PROTEIN) REDUCTASE (AFU_ORTHOLOGUE AFUA_6G11210)"/>
    <property type="match status" value="1"/>
</dbReference>
<dbReference type="InterPro" id="IPR002347">
    <property type="entry name" value="SDR_fam"/>
</dbReference>
<accession>A0A6J1GSR4</accession>
<dbReference type="PRINTS" id="PR00081">
    <property type="entry name" value="GDHRDH"/>
</dbReference>
<dbReference type="Proteomes" id="UP000504609">
    <property type="component" value="Unplaced"/>
</dbReference>
<dbReference type="PANTHER" id="PTHR43180:SF81">
    <property type="entry name" value="SHORT CHAIN ALCOHOL DEHYDROGENASE"/>
    <property type="match status" value="1"/>
</dbReference>
<dbReference type="GeneID" id="111457191"/>
<reference evidence="4" key="1">
    <citation type="submission" date="2025-08" db="UniProtKB">
        <authorList>
            <consortium name="RefSeq"/>
        </authorList>
    </citation>
    <scope>IDENTIFICATION</scope>
    <source>
        <tissue evidence="4">Young leaves</tissue>
    </source>
</reference>
<name>A0A6J1GSR4_CUCMO</name>
<dbReference type="InterPro" id="IPR020904">
    <property type="entry name" value="Sc_DH/Rdtase_CS"/>
</dbReference>
<dbReference type="PRINTS" id="PR00080">
    <property type="entry name" value="SDRFAMILY"/>
</dbReference>
<evidence type="ECO:0000256" key="1">
    <source>
        <dbReference type="ARBA" id="ARBA00006484"/>
    </source>
</evidence>
<keyword evidence="2" id="KW-0560">Oxidoreductase</keyword>
<keyword evidence="3" id="KW-1185">Reference proteome</keyword>
<protein>
    <submittedName>
        <fullName evidence="4">Zerumbone synthase-like</fullName>
    </submittedName>
</protein>
<dbReference type="GO" id="GO:0016491">
    <property type="term" value="F:oxidoreductase activity"/>
    <property type="evidence" value="ECO:0007669"/>
    <property type="project" value="UniProtKB-KW"/>
</dbReference>
<comment type="similarity">
    <text evidence="1">Belongs to the short-chain dehydrogenases/reductases (SDR) family.</text>
</comment>
<sequence>MSSNGVSATISKRLAGKVALITGGASGIGASTVRLFVKNGAKVVIADVQDDLAAALCKELNDATDHDVSYFHCDVTNESDISNAVDFAVDKYGKLDIMFNNAGIRGDVTAMTMNTDMNDFKKVFDVNVFGTFMGAKHAARVMVPAKSGCILFTSSMASVICSGNTPAYSASKHAIVGLMKTLAVELGPHGIRVNAISPFAAVTPMLLPSMDVEQKKAMETLIYMSGNLKGAMMDVEDIAKAALYLASDESKYVSGLNMVIDGGFSLTNPSFELSVKAYAQSS</sequence>
<dbReference type="AlphaFoldDB" id="A0A6J1GSR4"/>
<gene>
    <name evidence="4" type="primary">LOC111457191</name>
</gene>
<proteinExistence type="inferred from homology"/>
<dbReference type="NCBIfam" id="NF005559">
    <property type="entry name" value="PRK07231.1"/>
    <property type="match status" value="1"/>
</dbReference>
<evidence type="ECO:0000313" key="3">
    <source>
        <dbReference type="Proteomes" id="UP000504609"/>
    </source>
</evidence>
<evidence type="ECO:0000256" key="2">
    <source>
        <dbReference type="ARBA" id="ARBA00023002"/>
    </source>
</evidence>
<dbReference type="KEGG" id="cmos:111457191"/>
<organism evidence="3 4">
    <name type="scientific">Cucurbita moschata</name>
    <name type="common">Winter crookneck squash</name>
    <name type="synonym">Cucurbita pepo var. moschata</name>
    <dbReference type="NCBI Taxonomy" id="3662"/>
    <lineage>
        <taxon>Eukaryota</taxon>
        <taxon>Viridiplantae</taxon>
        <taxon>Streptophyta</taxon>
        <taxon>Embryophyta</taxon>
        <taxon>Tracheophyta</taxon>
        <taxon>Spermatophyta</taxon>
        <taxon>Magnoliopsida</taxon>
        <taxon>eudicotyledons</taxon>
        <taxon>Gunneridae</taxon>
        <taxon>Pentapetalae</taxon>
        <taxon>rosids</taxon>
        <taxon>fabids</taxon>
        <taxon>Cucurbitales</taxon>
        <taxon>Cucurbitaceae</taxon>
        <taxon>Cucurbiteae</taxon>
        <taxon>Cucurbita</taxon>
    </lineage>
</organism>
<evidence type="ECO:0000313" key="4">
    <source>
        <dbReference type="RefSeq" id="XP_022955132.1"/>
    </source>
</evidence>
<dbReference type="SUPFAM" id="SSF51735">
    <property type="entry name" value="NAD(P)-binding Rossmann-fold domains"/>
    <property type="match status" value="1"/>
</dbReference>
<dbReference type="Gene3D" id="3.40.50.720">
    <property type="entry name" value="NAD(P)-binding Rossmann-like Domain"/>
    <property type="match status" value="1"/>
</dbReference>
<dbReference type="PROSITE" id="PS00061">
    <property type="entry name" value="ADH_SHORT"/>
    <property type="match status" value="1"/>
</dbReference>